<dbReference type="InterPro" id="IPR001926">
    <property type="entry name" value="TrpB-like_PALP"/>
</dbReference>
<comment type="subunit">
    <text evidence="5 12">Tetramer of two alpha and two beta chains.</text>
</comment>
<name>A0A5K7ZAI5_9BACT</name>
<evidence type="ECO:0000256" key="12">
    <source>
        <dbReference type="HAMAP-Rule" id="MF_00133"/>
    </source>
</evidence>
<evidence type="ECO:0000256" key="3">
    <source>
        <dbReference type="ARBA" id="ARBA00004733"/>
    </source>
</evidence>
<dbReference type="InterPro" id="IPR006653">
    <property type="entry name" value="Trp_synth_b_CS"/>
</dbReference>
<evidence type="ECO:0000256" key="5">
    <source>
        <dbReference type="ARBA" id="ARBA00011270"/>
    </source>
</evidence>
<reference evidence="14 15" key="1">
    <citation type="submission" date="2019-11" db="EMBL/GenBank/DDBJ databases">
        <title>Comparative genomics of hydrocarbon-degrading Desulfosarcina strains.</title>
        <authorList>
            <person name="Watanabe M."/>
            <person name="Kojima H."/>
            <person name="Fukui M."/>
        </authorList>
    </citation>
    <scope>NUCLEOTIDE SEQUENCE [LARGE SCALE GENOMIC DNA]</scope>
    <source>
        <strain evidence="14 15">PP31</strain>
    </source>
</reference>
<evidence type="ECO:0000256" key="11">
    <source>
        <dbReference type="ARBA" id="ARBA00049047"/>
    </source>
</evidence>
<dbReference type="InterPro" id="IPR006316">
    <property type="entry name" value="Trp_synth_b-like"/>
</dbReference>
<dbReference type="EMBL" id="AP021875">
    <property type="protein sequence ID" value="BBO77179.1"/>
    <property type="molecule type" value="Genomic_DNA"/>
</dbReference>
<feature type="domain" description="Tryptophan synthase beta chain-like PALP" evidence="13">
    <location>
        <begin position="74"/>
        <end position="412"/>
    </location>
</feature>
<gene>
    <name evidence="14" type="primary">trpB-2</name>
    <name evidence="12" type="synonym">trpB</name>
    <name evidence="14" type="ORF">DSCW_45960</name>
</gene>
<dbReference type="PIRSF" id="PIRSF001413">
    <property type="entry name" value="Trp_syn_beta"/>
    <property type="match status" value="1"/>
</dbReference>
<dbReference type="PROSITE" id="PS00168">
    <property type="entry name" value="TRP_SYNTHASE_BETA"/>
    <property type="match status" value="1"/>
</dbReference>
<comment type="similarity">
    <text evidence="4 12">Belongs to the TrpB family.</text>
</comment>
<keyword evidence="8 12" id="KW-0663">Pyridoxal phosphate</keyword>
<dbReference type="NCBIfam" id="NF009057">
    <property type="entry name" value="PRK12391.1"/>
    <property type="match status" value="1"/>
</dbReference>
<dbReference type="PANTHER" id="PTHR48077">
    <property type="entry name" value="TRYPTOPHAN SYNTHASE-RELATED"/>
    <property type="match status" value="1"/>
</dbReference>
<dbReference type="UniPathway" id="UPA00035">
    <property type="reaction ID" value="UER00044"/>
</dbReference>
<evidence type="ECO:0000256" key="1">
    <source>
        <dbReference type="ARBA" id="ARBA00001933"/>
    </source>
</evidence>
<dbReference type="GO" id="GO:0030170">
    <property type="term" value="F:pyridoxal phosphate binding"/>
    <property type="evidence" value="ECO:0007669"/>
    <property type="project" value="InterPro"/>
</dbReference>
<comment type="catalytic activity">
    <reaction evidence="11 12">
        <text>(1S,2R)-1-C-(indol-3-yl)glycerol 3-phosphate + L-serine = D-glyceraldehyde 3-phosphate + L-tryptophan + H2O</text>
        <dbReference type="Rhea" id="RHEA:10532"/>
        <dbReference type="ChEBI" id="CHEBI:15377"/>
        <dbReference type="ChEBI" id="CHEBI:33384"/>
        <dbReference type="ChEBI" id="CHEBI:57912"/>
        <dbReference type="ChEBI" id="CHEBI:58866"/>
        <dbReference type="ChEBI" id="CHEBI:59776"/>
        <dbReference type="EC" id="4.2.1.20"/>
    </reaction>
</comment>
<keyword evidence="7 12" id="KW-0822">Tryptophan biosynthesis</keyword>
<feature type="modified residue" description="N6-(pyridoxal phosphate)lysine" evidence="12">
    <location>
        <position position="109"/>
    </location>
</feature>
<comment type="function">
    <text evidence="2 12">The beta subunit is responsible for the synthesis of L-tryptophan from indole and L-serine.</text>
</comment>
<dbReference type="KEGG" id="dwd:DSCW_45960"/>
<protein>
    <recommendedName>
        <fullName evidence="12">Tryptophan synthase beta chain</fullName>
        <ecNumber evidence="12">4.2.1.20</ecNumber>
    </recommendedName>
</protein>
<dbReference type="Gene3D" id="3.40.50.1100">
    <property type="match status" value="2"/>
</dbReference>
<dbReference type="PANTHER" id="PTHR48077:SF6">
    <property type="entry name" value="TRYPTOPHAN SYNTHASE"/>
    <property type="match status" value="1"/>
</dbReference>
<organism evidence="14 15">
    <name type="scientific">Desulfosarcina widdelii</name>
    <dbReference type="NCBI Taxonomy" id="947919"/>
    <lineage>
        <taxon>Bacteria</taxon>
        <taxon>Pseudomonadati</taxon>
        <taxon>Thermodesulfobacteriota</taxon>
        <taxon>Desulfobacteria</taxon>
        <taxon>Desulfobacterales</taxon>
        <taxon>Desulfosarcinaceae</taxon>
        <taxon>Desulfosarcina</taxon>
    </lineage>
</organism>
<keyword evidence="10 12" id="KW-0456">Lyase</keyword>
<dbReference type="GO" id="GO:0005737">
    <property type="term" value="C:cytoplasm"/>
    <property type="evidence" value="ECO:0007669"/>
    <property type="project" value="TreeGrafter"/>
</dbReference>
<evidence type="ECO:0000256" key="10">
    <source>
        <dbReference type="ARBA" id="ARBA00023239"/>
    </source>
</evidence>
<evidence type="ECO:0000256" key="2">
    <source>
        <dbReference type="ARBA" id="ARBA00002786"/>
    </source>
</evidence>
<comment type="cofactor">
    <cofactor evidence="1 12">
        <name>pyridoxal 5'-phosphate</name>
        <dbReference type="ChEBI" id="CHEBI:597326"/>
    </cofactor>
</comment>
<dbReference type="Pfam" id="PF00291">
    <property type="entry name" value="PALP"/>
    <property type="match status" value="1"/>
</dbReference>
<dbReference type="GO" id="GO:0052684">
    <property type="term" value="F:L-serine hydro-lyase (adding indole, L-tryptophan-forming) activity"/>
    <property type="evidence" value="ECO:0007669"/>
    <property type="project" value="TreeGrafter"/>
</dbReference>
<dbReference type="InterPro" id="IPR036052">
    <property type="entry name" value="TrpB-like_PALP_sf"/>
</dbReference>
<dbReference type="AlphaFoldDB" id="A0A5K7ZAI5"/>
<dbReference type="Proteomes" id="UP000427769">
    <property type="component" value="Chromosome"/>
</dbReference>
<proteinExistence type="inferred from homology"/>
<evidence type="ECO:0000313" key="15">
    <source>
        <dbReference type="Proteomes" id="UP000427769"/>
    </source>
</evidence>
<dbReference type="EC" id="4.2.1.20" evidence="12"/>
<keyword evidence="6 12" id="KW-0028">Amino-acid biosynthesis</keyword>
<dbReference type="SUPFAM" id="SSF53686">
    <property type="entry name" value="Tryptophan synthase beta subunit-like PLP-dependent enzymes"/>
    <property type="match status" value="1"/>
</dbReference>
<evidence type="ECO:0000313" key="14">
    <source>
        <dbReference type="EMBL" id="BBO77179.1"/>
    </source>
</evidence>
<evidence type="ECO:0000256" key="9">
    <source>
        <dbReference type="ARBA" id="ARBA00023141"/>
    </source>
</evidence>
<evidence type="ECO:0000259" key="13">
    <source>
        <dbReference type="Pfam" id="PF00291"/>
    </source>
</evidence>
<evidence type="ECO:0000256" key="6">
    <source>
        <dbReference type="ARBA" id="ARBA00022605"/>
    </source>
</evidence>
<keyword evidence="9 12" id="KW-0057">Aromatic amino acid biosynthesis</keyword>
<dbReference type="PIRSF" id="PIRSF500824">
    <property type="entry name" value="TrpB_prok"/>
    <property type="match status" value="1"/>
</dbReference>
<keyword evidence="15" id="KW-1185">Reference proteome</keyword>
<comment type="pathway">
    <text evidence="3 12">Amino-acid biosynthesis; L-tryptophan biosynthesis; L-tryptophan from chorismate: step 5/5.</text>
</comment>
<dbReference type="OrthoDB" id="9766131at2"/>
<dbReference type="InterPro" id="IPR023026">
    <property type="entry name" value="Trp_synth_beta/beta-like"/>
</dbReference>
<evidence type="ECO:0000256" key="8">
    <source>
        <dbReference type="ARBA" id="ARBA00022898"/>
    </source>
</evidence>
<evidence type="ECO:0000256" key="7">
    <source>
        <dbReference type="ARBA" id="ARBA00022822"/>
    </source>
</evidence>
<dbReference type="RefSeq" id="WP_155305947.1">
    <property type="nucleotide sequence ID" value="NZ_AP021875.1"/>
</dbReference>
<dbReference type="NCBIfam" id="TIGR01415">
    <property type="entry name" value="trpB_rel"/>
    <property type="match status" value="1"/>
</dbReference>
<dbReference type="GO" id="GO:0004834">
    <property type="term" value="F:tryptophan synthase activity"/>
    <property type="evidence" value="ECO:0007669"/>
    <property type="project" value="UniProtKB-UniRule"/>
</dbReference>
<sequence length="458" mass="49685">MQTKSFVLPKNEIPRKWYNILADIKMNPPLGPDGKPVSPDMLAPVFPMNLIEQEVSSERWIDIPEAVLDVLSIWRPAPLTRATAFEKALGTPAKIYFKNEGMSPPGSHKPNTAVPQAYYNKVFGIDNITTETGAGQWGSALSFACAQYGLTCKVFMVRISFDQKPYRKAMMQTWGGHCIASPSSETKAGREALEKDPDTPGSLGIAISEAVEAAVGDTSGKTRYSLGSVLNHVMLHQTIIGLEAKKQFEMAGDYPDIIIGCAGGGSNFAGLAFPFVLDKMNGKPIEIYPVEPKACPTMTRAPFAYDHGDTAGYTPLLPMHSLGHNFVPAPIHAGGLRYHGMAPTVSQLVNEGLLTPKSVGQMAAYEAGVLWARTEGFIPAPETTSAIAQVVKEARKAKEEGKEKTIVFSFSGHGLLDLGAYEKYLAGELSDFTLEDAEIEKSTEILKNYPTPETIRSR</sequence>
<dbReference type="HAMAP" id="MF_00133">
    <property type="entry name" value="Trp_synth_beta"/>
    <property type="match status" value="1"/>
</dbReference>
<evidence type="ECO:0000256" key="4">
    <source>
        <dbReference type="ARBA" id="ARBA00009982"/>
    </source>
</evidence>
<accession>A0A5K7ZAI5</accession>